<evidence type="ECO:0000256" key="4">
    <source>
        <dbReference type="ARBA" id="ARBA00022989"/>
    </source>
</evidence>
<keyword evidence="2" id="KW-1003">Cell membrane</keyword>
<dbReference type="Pfam" id="PF00029">
    <property type="entry name" value="Connexin"/>
    <property type="match status" value="1"/>
</dbReference>
<dbReference type="GO" id="GO:0005922">
    <property type="term" value="C:connexin complex"/>
    <property type="evidence" value="ECO:0007669"/>
    <property type="project" value="InterPro"/>
</dbReference>
<keyword evidence="4 6" id="KW-1133">Transmembrane helix</keyword>
<keyword evidence="5 6" id="KW-0472">Membrane</keyword>
<feature type="domain" description="Connexin N-terminal" evidence="7">
    <location>
        <begin position="43"/>
        <end position="76"/>
    </location>
</feature>
<evidence type="ECO:0000259" key="7">
    <source>
        <dbReference type="SMART" id="SM00037"/>
    </source>
</evidence>
<comment type="subcellular location">
    <subcellularLocation>
        <location evidence="1">Cell membrane</location>
        <topology evidence="1">Multi-pass membrane protein</topology>
    </subcellularLocation>
</comment>
<dbReference type="InterPro" id="IPR013092">
    <property type="entry name" value="Connexin_N"/>
</dbReference>
<dbReference type="AlphaFoldDB" id="A0A8C1M624"/>
<dbReference type="GO" id="GO:0005243">
    <property type="term" value="F:gap junction channel activity"/>
    <property type="evidence" value="ECO:0007669"/>
    <property type="project" value="TreeGrafter"/>
</dbReference>
<name>A0A8C1M624_CYPCA</name>
<feature type="transmembrane region" description="Helical" evidence="6">
    <location>
        <begin position="78"/>
        <end position="100"/>
    </location>
</feature>
<feature type="transmembrane region" description="Helical" evidence="6">
    <location>
        <begin position="196"/>
        <end position="218"/>
    </location>
</feature>
<evidence type="ECO:0000313" key="10">
    <source>
        <dbReference type="Proteomes" id="UP000694427"/>
    </source>
</evidence>
<feature type="transmembrane region" description="Helical" evidence="6">
    <location>
        <begin position="21"/>
        <end position="41"/>
    </location>
</feature>
<sequence>MGDWGFLSKLLDKVQSNSTSIGKVWLTVLLIFRIMVLGAGLDKVWGDEQSSMVCNIKTPGCLNACYDHVFPISHMRFWVLQIIFVATPNLVYLGYVLHVIHKENKLRQHLQNQEEKRGVKLPKYTDDKGKIYYKGSLLCCYMLSLIVTILFEAGFIVAQYYLIGLWMPAQLECKVDPCPAVGLHCFTSRPTEKTVFIVFMLVVACVSLALNLGEIFYLMGRRGEHKRRTSAVRGHRKNHSVKEPSFANKEPFVQHKGSSDGKGSLWNHLDKKVLLWHCEAPLF</sequence>
<dbReference type="Gene3D" id="1.20.1440.80">
    <property type="entry name" value="Gap junction channel protein cysteine-rich domain"/>
    <property type="match status" value="1"/>
</dbReference>
<feature type="transmembrane region" description="Helical" evidence="6">
    <location>
        <begin position="138"/>
        <end position="162"/>
    </location>
</feature>
<dbReference type="InterPro" id="IPR000500">
    <property type="entry name" value="Connexin"/>
</dbReference>
<evidence type="ECO:0000259" key="8">
    <source>
        <dbReference type="SMART" id="SM01089"/>
    </source>
</evidence>
<dbReference type="GO" id="GO:0007267">
    <property type="term" value="P:cell-cell signaling"/>
    <property type="evidence" value="ECO:0007669"/>
    <property type="project" value="TreeGrafter"/>
</dbReference>
<dbReference type="InterPro" id="IPR019570">
    <property type="entry name" value="Connexin_CCC"/>
</dbReference>
<dbReference type="InterPro" id="IPR038359">
    <property type="entry name" value="Connexin_N_sf"/>
</dbReference>
<keyword evidence="10" id="KW-1185">Reference proteome</keyword>
<dbReference type="PANTHER" id="PTHR11984:SF109">
    <property type="entry name" value="CONNEXIN 28.1-RELATED"/>
    <property type="match status" value="1"/>
</dbReference>
<reference evidence="9" key="1">
    <citation type="submission" date="2025-08" db="UniProtKB">
        <authorList>
            <consortium name="Ensembl"/>
        </authorList>
    </citation>
    <scope>IDENTIFICATION</scope>
</reference>
<evidence type="ECO:0000256" key="3">
    <source>
        <dbReference type="ARBA" id="ARBA00022692"/>
    </source>
</evidence>
<dbReference type="PRINTS" id="PR00206">
    <property type="entry name" value="CONNEXIN"/>
</dbReference>
<organism evidence="9 10">
    <name type="scientific">Cyprinus carpio</name>
    <name type="common">Common carp</name>
    <dbReference type="NCBI Taxonomy" id="7962"/>
    <lineage>
        <taxon>Eukaryota</taxon>
        <taxon>Metazoa</taxon>
        <taxon>Chordata</taxon>
        <taxon>Craniata</taxon>
        <taxon>Vertebrata</taxon>
        <taxon>Euteleostomi</taxon>
        <taxon>Actinopterygii</taxon>
        <taxon>Neopterygii</taxon>
        <taxon>Teleostei</taxon>
        <taxon>Ostariophysi</taxon>
        <taxon>Cypriniformes</taxon>
        <taxon>Cyprinidae</taxon>
        <taxon>Cyprininae</taxon>
        <taxon>Cyprinus</taxon>
    </lineage>
</organism>
<dbReference type="SMART" id="SM00037">
    <property type="entry name" value="CNX"/>
    <property type="match status" value="1"/>
</dbReference>
<evidence type="ECO:0000313" key="9">
    <source>
        <dbReference type="Ensembl" id="ENSCCRP00010072237.1"/>
    </source>
</evidence>
<evidence type="ECO:0000256" key="1">
    <source>
        <dbReference type="ARBA" id="ARBA00004651"/>
    </source>
</evidence>
<keyword evidence="3 6" id="KW-0812">Transmembrane</keyword>
<protein>
    <submittedName>
        <fullName evidence="9">Connexin 28.1</fullName>
    </submittedName>
</protein>
<reference evidence="9" key="2">
    <citation type="submission" date="2025-09" db="UniProtKB">
        <authorList>
            <consortium name="Ensembl"/>
        </authorList>
    </citation>
    <scope>IDENTIFICATION</scope>
</reference>
<dbReference type="Proteomes" id="UP000694427">
    <property type="component" value="Unplaced"/>
</dbReference>
<dbReference type="Ensembl" id="ENSCCRT00010079867.1">
    <property type="protein sequence ID" value="ENSCCRP00010072237.1"/>
    <property type="gene ID" value="ENSCCRG00010031347.1"/>
</dbReference>
<evidence type="ECO:0000256" key="5">
    <source>
        <dbReference type="ARBA" id="ARBA00023136"/>
    </source>
</evidence>
<feature type="domain" description="Connexin cysteine-rich" evidence="8">
    <location>
        <begin position="151"/>
        <end position="218"/>
    </location>
</feature>
<dbReference type="PANTHER" id="PTHR11984">
    <property type="entry name" value="CONNEXIN"/>
    <property type="match status" value="1"/>
</dbReference>
<accession>A0A8C1M624</accession>
<evidence type="ECO:0000256" key="6">
    <source>
        <dbReference type="SAM" id="Phobius"/>
    </source>
</evidence>
<proteinExistence type="predicted"/>
<dbReference type="SMART" id="SM01089">
    <property type="entry name" value="Connexin_CCC"/>
    <property type="match status" value="1"/>
</dbReference>
<evidence type="ECO:0000256" key="2">
    <source>
        <dbReference type="ARBA" id="ARBA00022475"/>
    </source>
</evidence>